<dbReference type="EMBL" id="CP081303">
    <property type="protein sequence ID" value="QZE15009.1"/>
    <property type="molecule type" value="Genomic_DNA"/>
</dbReference>
<organism evidence="1 2">
    <name type="scientific">Halosquirtibacter laminarini</name>
    <dbReference type="NCBI Taxonomy" id="3374600"/>
    <lineage>
        <taxon>Bacteria</taxon>
        <taxon>Pseudomonadati</taxon>
        <taxon>Bacteroidota</taxon>
        <taxon>Bacteroidia</taxon>
        <taxon>Marinilabiliales</taxon>
        <taxon>Prolixibacteraceae</taxon>
        <taxon>Halosquirtibacter</taxon>
    </lineage>
</organism>
<accession>A0AC61NR74</accession>
<name>A0AC61NR74_9BACT</name>
<evidence type="ECO:0000313" key="1">
    <source>
        <dbReference type="EMBL" id="QZE15009.1"/>
    </source>
</evidence>
<dbReference type="Proteomes" id="UP000826212">
    <property type="component" value="Chromosome"/>
</dbReference>
<keyword evidence="2" id="KW-1185">Reference proteome</keyword>
<evidence type="ECO:0000313" key="2">
    <source>
        <dbReference type="Proteomes" id="UP000826212"/>
    </source>
</evidence>
<gene>
    <name evidence="1" type="ORF">K4L44_04050</name>
</gene>
<protein>
    <submittedName>
        <fullName evidence="1">Uncharacterized protein</fullName>
    </submittedName>
</protein>
<proteinExistence type="predicted"/>
<sequence>MPVWEYEIGLDEIFKPLHNEQTNIIPLKKSKVQKYWLRIYALRIESNIYIVTGGAIKLTKTMQERQHTQKELNNIDRCKNFLVEQGIVDHDGLIETLQSQ</sequence>
<reference evidence="1" key="1">
    <citation type="submission" date="2021-08" db="EMBL/GenBank/DDBJ databases">
        <title>Novel anaerobic bacterium isolated from sea squirt in East Sea, Republic of Korea.</title>
        <authorList>
            <person name="Nguyen T.H."/>
            <person name="Li Z."/>
            <person name="Lee Y.-J."/>
            <person name="Ko J."/>
            <person name="Kim S.-G."/>
        </authorList>
    </citation>
    <scope>NUCLEOTIDE SEQUENCE</scope>
    <source>
        <strain evidence="1">KCTC 25031</strain>
    </source>
</reference>